<dbReference type="SUPFAM" id="SSF50891">
    <property type="entry name" value="Cyclophilin-like"/>
    <property type="match status" value="1"/>
</dbReference>
<dbReference type="AlphaFoldDB" id="L7LBD5"/>
<dbReference type="Proteomes" id="UP000053405">
    <property type="component" value="Unassembled WGS sequence"/>
</dbReference>
<evidence type="ECO:0000313" key="3">
    <source>
        <dbReference type="EMBL" id="GAC57353.1"/>
    </source>
</evidence>
<dbReference type="eggNOG" id="COG0652">
    <property type="taxonomic scope" value="Bacteria"/>
</dbReference>
<dbReference type="Gene3D" id="2.40.100.10">
    <property type="entry name" value="Cyclophilin-like"/>
    <property type="match status" value="1"/>
</dbReference>
<protein>
    <submittedName>
        <fullName evidence="3">Putative peptidyl-prolyl cis-trans isomerase</fullName>
    </submittedName>
</protein>
<comment type="caution">
    <text evidence="3">The sequence shown here is derived from an EMBL/GenBank/DDBJ whole genome shotgun (WGS) entry which is preliminary data.</text>
</comment>
<organism evidence="3 4">
    <name type="scientific">Gordonia hirsuta DSM 44140 = NBRC 16056</name>
    <dbReference type="NCBI Taxonomy" id="1121927"/>
    <lineage>
        <taxon>Bacteria</taxon>
        <taxon>Bacillati</taxon>
        <taxon>Actinomycetota</taxon>
        <taxon>Actinomycetes</taxon>
        <taxon>Mycobacteriales</taxon>
        <taxon>Gordoniaceae</taxon>
        <taxon>Gordonia</taxon>
    </lineage>
</organism>
<keyword evidence="4" id="KW-1185">Reference proteome</keyword>
<gene>
    <name evidence="3" type="ORF">GOHSU_18_01080</name>
</gene>
<sequence length="324" mass="34688">MTSNEQRREAAKRKLEQRLEAEHAQARKRRMMIWSAAGAVAIAVLATGAYFGYRAWDDSRRVTCVYNEAADPFKELPDELPDTVPAEQRGQVQELLDHYRKGSDKLRTAPRPDTRPFKDGTVSVSFDTSIGAIDATLNRADAPCNVNGVLTLAESGYYNDVPCSSIAISKDGGAILCGDPTTTAGTQAGWAGGNPGWGMPDEMPTELKPHGEPNPLDPSEQLVTYPKGTIAVFNANQPENPMMGQPGADNTGAGTLYFFLKDTPLLPNYAVIGHVDQSGMAILDKIADNGIVRGPGANTPKPGEQPEAGLPKTPVIIKDVAVSD</sequence>
<feature type="domain" description="PPIase cyclophilin-type" evidence="2">
    <location>
        <begin position="124"/>
        <end position="292"/>
    </location>
</feature>
<accession>L7LBD5</accession>
<name>L7LBD5_9ACTN</name>
<evidence type="ECO:0000259" key="2">
    <source>
        <dbReference type="Pfam" id="PF00160"/>
    </source>
</evidence>
<dbReference type="Pfam" id="PF00160">
    <property type="entry name" value="Pro_isomerase"/>
    <property type="match status" value="1"/>
</dbReference>
<dbReference type="InterPro" id="IPR029000">
    <property type="entry name" value="Cyclophilin-like_dom_sf"/>
</dbReference>
<dbReference type="EMBL" id="BANT01000018">
    <property type="protein sequence ID" value="GAC57353.1"/>
    <property type="molecule type" value="Genomic_DNA"/>
</dbReference>
<keyword evidence="3" id="KW-0413">Isomerase</keyword>
<dbReference type="GO" id="GO:0003755">
    <property type="term" value="F:peptidyl-prolyl cis-trans isomerase activity"/>
    <property type="evidence" value="ECO:0007669"/>
    <property type="project" value="InterPro"/>
</dbReference>
<reference evidence="3 4" key="1">
    <citation type="submission" date="2012-12" db="EMBL/GenBank/DDBJ databases">
        <title>Whole genome shotgun sequence of Gordonia hirsuta NBRC 16056.</title>
        <authorList>
            <person name="Isaki-Nakamura S."/>
            <person name="Hosoyama A."/>
            <person name="Tsuchikane K."/>
            <person name="Katsumata H."/>
            <person name="Baba S."/>
            <person name="Yamazaki S."/>
            <person name="Fujita N."/>
        </authorList>
    </citation>
    <scope>NUCLEOTIDE SEQUENCE [LARGE SCALE GENOMIC DNA]</scope>
    <source>
        <strain evidence="3 4">NBRC 16056</strain>
    </source>
</reference>
<evidence type="ECO:0000256" key="1">
    <source>
        <dbReference type="SAM" id="Phobius"/>
    </source>
</evidence>
<dbReference type="RefSeq" id="WP_005939306.1">
    <property type="nucleotide sequence ID" value="NZ_ATVK01000048.1"/>
</dbReference>
<proteinExistence type="predicted"/>
<keyword evidence="1" id="KW-1133">Transmembrane helix</keyword>
<keyword evidence="1" id="KW-0812">Transmembrane</keyword>
<keyword evidence="1" id="KW-0472">Membrane</keyword>
<dbReference type="STRING" id="1121927.GOHSU_18_01080"/>
<feature type="transmembrane region" description="Helical" evidence="1">
    <location>
        <begin position="33"/>
        <end position="53"/>
    </location>
</feature>
<dbReference type="OrthoDB" id="5507614at2"/>
<evidence type="ECO:0000313" key="4">
    <source>
        <dbReference type="Proteomes" id="UP000053405"/>
    </source>
</evidence>
<dbReference type="InterPro" id="IPR002130">
    <property type="entry name" value="Cyclophilin-type_PPIase_dom"/>
</dbReference>